<dbReference type="Gene3D" id="3.30.870.10">
    <property type="entry name" value="Endonuclease Chain A"/>
    <property type="match status" value="1"/>
</dbReference>
<reference evidence="4 5" key="1">
    <citation type="journal article" date="2019" name="Nat. Med.">
        <title>A library of human gut bacterial isolates paired with longitudinal multiomics data enables mechanistic microbiome research.</title>
        <authorList>
            <person name="Poyet M."/>
            <person name="Groussin M."/>
            <person name="Gibbons S.M."/>
            <person name="Avila-Pacheco J."/>
            <person name="Jiang X."/>
            <person name="Kearney S.M."/>
            <person name="Perrotta A.R."/>
            <person name="Berdy B."/>
            <person name="Zhao S."/>
            <person name="Lieberman T.D."/>
            <person name="Swanson P.K."/>
            <person name="Smith M."/>
            <person name="Roesemann S."/>
            <person name="Alexander J.E."/>
            <person name="Rich S.A."/>
            <person name="Livny J."/>
            <person name="Vlamakis H."/>
            <person name="Clish C."/>
            <person name="Bullock K."/>
            <person name="Deik A."/>
            <person name="Scott J."/>
            <person name="Pierce K.A."/>
            <person name="Xavier R.J."/>
            <person name="Alm E.J."/>
        </authorList>
    </citation>
    <scope>NUCLEOTIDE SEQUENCE [LARGE SCALE GENOMIC DNA]</scope>
    <source>
        <strain evidence="4 5">BIOML-A12</strain>
    </source>
</reference>
<evidence type="ECO:0000259" key="3">
    <source>
        <dbReference type="PROSITE" id="PS51194"/>
    </source>
</evidence>
<dbReference type="CDD" id="cd18785">
    <property type="entry name" value="SF2_C"/>
    <property type="match status" value="1"/>
</dbReference>
<feature type="domain" description="Helicase ATP-binding" evidence="2">
    <location>
        <begin position="467"/>
        <end position="633"/>
    </location>
</feature>
<dbReference type="Gene3D" id="3.40.50.300">
    <property type="entry name" value="P-loop containing nucleotide triphosphate hydrolases"/>
    <property type="match status" value="2"/>
</dbReference>
<keyword evidence="1" id="KW-0175">Coiled coil</keyword>
<dbReference type="Proteomes" id="UP000477156">
    <property type="component" value="Unassembled WGS sequence"/>
</dbReference>
<dbReference type="InterPro" id="IPR054347">
    <property type="entry name" value="TOTE_primase"/>
</dbReference>
<keyword evidence="4" id="KW-0067">ATP-binding</keyword>
<dbReference type="CDD" id="cd09126">
    <property type="entry name" value="PLDc_C_DEXD_like"/>
    <property type="match status" value="1"/>
</dbReference>
<dbReference type="Pfam" id="PF22548">
    <property type="entry name" value="AEP-TOTE"/>
    <property type="match status" value="1"/>
</dbReference>
<sequence length="991" mass="113935">MNIEAYDADSLRKMVRLLEYENKILKDKLKKAGISYEEVNPFEEKIESAEEYDLDQGNRIVNPPYITEKMAMRFFSMFWGREDVYARRGKNGGYFPQCANRWNDRLCPKQRKEKVLCDECENTKWISLDVKKIIDHLLGTKEDGSDVIGVYPLLPNGTCRFIVFDFDNHEKGAEVTDFANTDNEWHKEVDALRKMCELNGIRPLVERSRSGKGAHVWIFFKKAIPAATARNFGFLLLDKGSTSINLKSFHYYDRMYPSQDVASSIGNLIVLPLQGQALKNGNSAFVDESWNAYSDQWDALFNKTRKLGIEDVEQCMAKWQRELAEVRGMLTNIEKNVRPKPWKKKCEFCKSDVVGKLHMVLGNGVYVDTLNLMPRIQNQIRSLAAFDNPEFYKNKRLGYSNYYNFSAVYLGKDIYGYIQIPRGLRENIIQECEKAGISVEVSDQRETGQPIRVSFKGDLRMQQELAAEKLLSHSDGVLSAATAFGKTVVCSYLIAERKVNTLILLQSKDLLNQWVDELNHFLEIREEPPEYETKTGRKKKRNSVIGVLHGNKNTLTGIIDVAMVGSMYSRGKFNERINSYGMVIMDECHHAASNTSMELLQKINAKYVYGVSATPKRGDSLDRIIYMLLGPLRHRFTALERAKEQGIGHYFVPRYTRVVDTAESKDNINKAYNLISTSKVRNEMIIDDVITCVARKQTPVILTRFKEHAKFLHDALKEKADHVFLLYGDNSDKENAEIRVKLKQIPENESLILVATGQKIGEGFDFPRLDVLMLAAPVSFEGRLEQYVGRLNRDYVGKEAVYVYDYIDSHVRYFDKMYAKRLRTYRKMGFSIWTQELQPKQIINAIFDSVNYTEKFEQDIVESEKMVVISSPDIRQDKIDRFLLLIKKRQEVGVKVTVITTDPEDITYGKSDVCHELIRAMQLVGINVITRTEVEECFAVIDDEIVWHGGMNLLGKADVWDNLMRIRNSQVATELLEIALGYSITSRNQLR</sequence>
<dbReference type="GO" id="GO:0005829">
    <property type="term" value="C:cytosol"/>
    <property type="evidence" value="ECO:0007669"/>
    <property type="project" value="TreeGrafter"/>
</dbReference>
<dbReference type="PANTHER" id="PTHR47396:SF1">
    <property type="entry name" value="ATP-DEPENDENT HELICASE IRC3-RELATED"/>
    <property type="match status" value="1"/>
</dbReference>
<dbReference type="EMBL" id="WWVF01000016">
    <property type="protein sequence ID" value="MZS89240.1"/>
    <property type="molecule type" value="Genomic_DNA"/>
</dbReference>
<dbReference type="GO" id="GO:0005524">
    <property type="term" value="F:ATP binding"/>
    <property type="evidence" value="ECO:0007669"/>
    <property type="project" value="InterPro"/>
</dbReference>
<comment type="caution">
    <text evidence="4">The sequence shown here is derived from an EMBL/GenBank/DDBJ whole genome shotgun (WGS) entry which is preliminary data.</text>
</comment>
<dbReference type="PANTHER" id="PTHR47396">
    <property type="entry name" value="TYPE I RESTRICTION ENZYME ECOKI R PROTEIN"/>
    <property type="match status" value="1"/>
</dbReference>
<dbReference type="Pfam" id="PF04851">
    <property type="entry name" value="ResIII"/>
    <property type="match status" value="1"/>
</dbReference>
<dbReference type="InterPro" id="IPR006935">
    <property type="entry name" value="Helicase/UvrB_N"/>
</dbReference>
<dbReference type="RefSeq" id="WP_161276179.1">
    <property type="nucleotide sequence ID" value="NZ_WWUZ01000017.1"/>
</dbReference>
<evidence type="ECO:0000259" key="2">
    <source>
        <dbReference type="PROSITE" id="PS51192"/>
    </source>
</evidence>
<keyword evidence="4" id="KW-0547">Nucleotide-binding</keyword>
<dbReference type="InterPro" id="IPR027417">
    <property type="entry name" value="P-loop_NTPase"/>
</dbReference>
<evidence type="ECO:0000313" key="5">
    <source>
        <dbReference type="Proteomes" id="UP000477156"/>
    </source>
</evidence>
<feature type="domain" description="Helicase C-terminal" evidence="3">
    <location>
        <begin position="685"/>
        <end position="838"/>
    </location>
</feature>
<dbReference type="InterPro" id="IPR014001">
    <property type="entry name" value="Helicase_ATP-bd"/>
</dbReference>
<dbReference type="GO" id="GO:0004386">
    <property type="term" value="F:helicase activity"/>
    <property type="evidence" value="ECO:0007669"/>
    <property type="project" value="UniProtKB-KW"/>
</dbReference>
<dbReference type="InterPro" id="IPR050742">
    <property type="entry name" value="Helicase_Restrict-Modif_Enz"/>
</dbReference>
<dbReference type="InterPro" id="IPR001650">
    <property type="entry name" value="Helicase_C-like"/>
</dbReference>
<protein>
    <submittedName>
        <fullName evidence="4">DEAD/DEAH box helicase family protein</fullName>
    </submittedName>
</protein>
<keyword evidence="4" id="KW-0347">Helicase</keyword>
<organism evidence="4 5">
    <name type="scientific">Blautia wexlerae</name>
    <dbReference type="NCBI Taxonomy" id="418240"/>
    <lineage>
        <taxon>Bacteria</taxon>
        <taxon>Bacillati</taxon>
        <taxon>Bacillota</taxon>
        <taxon>Clostridia</taxon>
        <taxon>Lachnospirales</taxon>
        <taxon>Lachnospiraceae</taxon>
        <taxon>Blautia</taxon>
    </lineage>
</organism>
<dbReference type="AlphaFoldDB" id="A0A6L8XTX1"/>
<keyword evidence="4" id="KW-0378">Hydrolase</keyword>
<evidence type="ECO:0000256" key="1">
    <source>
        <dbReference type="SAM" id="Coils"/>
    </source>
</evidence>
<gene>
    <name evidence="4" type="ORF">GT712_09175</name>
</gene>
<dbReference type="GO" id="GO:0016787">
    <property type="term" value="F:hydrolase activity"/>
    <property type="evidence" value="ECO:0007669"/>
    <property type="project" value="InterPro"/>
</dbReference>
<proteinExistence type="predicted"/>
<dbReference type="GO" id="GO:0003677">
    <property type="term" value="F:DNA binding"/>
    <property type="evidence" value="ECO:0007669"/>
    <property type="project" value="InterPro"/>
</dbReference>
<dbReference type="SMART" id="SM00487">
    <property type="entry name" value="DEXDc"/>
    <property type="match status" value="1"/>
</dbReference>
<accession>A0A6L8XTX1</accession>
<dbReference type="PROSITE" id="PS51192">
    <property type="entry name" value="HELICASE_ATP_BIND_1"/>
    <property type="match status" value="1"/>
</dbReference>
<name>A0A6L8XTX1_9FIRM</name>
<dbReference type="SUPFAM" id="SSF56024">
    <property type="entry name" value="Phospholipase D/nuclease"/>
    <property type="match status" value="1"/>
</dbReference>
<feature type="coiled-coil region" evidence="1">
    <location>
        <begin position="309"/>
        <end position="336"/>
    </location>
</feature>
<evidence type="ECO:0000313" key="4">
    <source>
        <dbReference type="EMBL" id="MZS89240.1"/>
    </source>
</evidence>
<dbReference type="SUPFAM" id="SSF52540">
    <property type="entry name" value="P-loop containing nucleoside triphosphate hydrolases"/>
    <property type="match status" value="2"/>
</dbReference>
<dbReference type="PROSITE" id="PS51194">
    <property type="entry name" value="HELICASE_CTER"/>
    <property type="match status" value="1"/>
</dbReference>